<dbReference type="GeneID" id="93345869"/>
<evidence type="ECO:0000313" key="2">
    <source>
        <dbReference type="EMBL" id="SUA69610.1"/>
    </source>
</evidence>
<sequence>MNKVWAKASAILLVVVSLIFNGTYALAASATSTYIVTFQQATLVSNDHVGNDWAIAAQVAGQSISEGNSVKVKAKSGSSIKLYAYAEEQDKIPDVGEITKNVKVSSVSSKGSTVKLRVTVTENRGRYSGHQAVWEFTYKIKKQS</sequence>
<organism evidence="2 3">
    <name type="scientific">Paenibacillus polymyxa</name>
    <name type="common">Bacillus polymyxa</name>
    <dbReference type="NCBI Taxonomy" id="1406"/>
    <lineage>
        <taxon>Bacteria</taxon>
        <taxon>Bacillati</taxon>
        <taxon>Bacillota</taxon>
        <taxon>Bacilli</taxon>
        <taxon>Bacillales</taxon>
        <taxon>Paenibacillaceae</taxon>
        <taxon>Paenibacillus</taxon>
    </lineage>
</organism>
<reference evidence="2 3" key="1">
    <citation type="submission" date="2018-06" db="EMBL/GenBank/DDBJ databases">
        <authorList>
            <consortium name="Pathogen Informatics"/>
            <person name="Doyle S."/>
        </authorList>
    </citation>
    <scope>NUCLEOTIDE SEQUENCE [LARGE SCALE GENOMIC DNA]</scope>
    <source>
        <strain evidence="2 3">NCTC10343</strain>
    </source>
</reference>
<keyword evidence="1" id="KW-0732">Signal</keyword>
<proteinExistence type="predicted"/>
<dbReference type="RefSeq" id="WP_017428527.1">
    <property type="nucleotide sequence ID" value="NZ_CP036496.1"/>
</dbReference>
<feature type="signal peptide" evidence="1">
    <location>
        <begin position="1"/>
        <end position="27"/>
    </location>
</feature>
<protein>
    <submittedName>
        <fullName evidence="2">Uncharacterized protein</fullName>
    </submittedName>
</protein>
<evidence type="ECO:0000313" key="3">
    <source>
        <dbReference type="Proteomes" id="UP000254400"/>
    </source>
</evidence>
<name>A0A378XZB1_PAEPO</name>
<accession>A0A378XZB1</accession>
<gene>
    <name evidence="2" type="ORF">NCTC10343_02472</name>
</gene>
<evidence type="ECO:0000256" key="1">
    <source>
        <dbReference type="SAM" id="SignalP"/>
    </source>
</evidence>
<dbReference type="Proteomes" id="UP000254400">
    <property type="component" value="Unassembled WGS sequence"/>
</dbReference>
<feature type="chain" id="PRO_5016623228" evidence="1">
    <location>
        <begin position="28"/>
        <end position="144"/>
    </location>
</feature>
<dbReference type="AlphaFoldDB" id="A0A378XZB1"/>
<dbReference type="EMBL" id="UGSC01000001">
    <property type="protein sequence ID" value="SUA69610.1"/>
    <property type="molecule type" value="Genomic_DNA"/>
</dbReference>